<dbReference type="PANTHER" id="PTHR44591:SF21">
    <property type="entry name" value="TWO-COMPONENT RESPONSE REGULATOR"/>
    <property type="match status" value="1"/>
</dbReference>
<protein>
    <submittedName>
        <fullName evidence="4">Response regulator receiver domain-containing protein</fullName>
    </submittedName>
</protein>
<dbReference type="PANTHER" id="PTHR44591">
    <property type="entry name" value="STRESS RESPONSE REGULATOR PROTEIN 1"/>
    <property type="match status" value="1"/>
</dbReference>
<dbReference type="PROSITE" id="PS50110">
    <property type="entry name" value="RESPONSE_REGULATORY"/>
    <property type="match status" value="1"/>
</dbReference>
<name>A0A498CIU6_9GAMM</name>
<dbReference type="GO" id="GO:0000160">
    <property type="term" value="P:phosphorelay signal transduction system"/>
    <property type="evidence" value="ECO:0007669"/>
    <property type="project" value="InterPro"/>
</dbReference>
<reference evidence="4 5" key="1">
    <citation type="submission" date="2018-10" db="EMBL/GenBank/DDBJ databases">
        <title>Comparative analysis of microorganisms from saline springs in Andes Mountain Range, Colombia.</title>
        <authorList>
            <person name="Rubin E."/>
        </authorList>
    </citation>
    <scope>NUCLEOTIDE SEQUENCE [LARGE SCALE GENOMIC DNA]</scope>
    <source>
        <strain evidence="4 5">USBA GBX 843</strain>
    </source>
</reference>
<comment type="caution">
    <text evidence="4">The sequence shown here is derived from an EMBL/GenBank/DDBJ whole genome shotgun (WGS) entry which is preliminary data.</text>
</comment>
<evidence type="ECO:0000256" key="2">
    <source>
        <dbReference type="PROSITE-ProRule" id="PRU00169"/>
    </source>
</evidence>
<feature type="domain" description="Response regulatory" evidence="3">
    <location>
        <begin position="11"/>
        <end position="126"/>
    </location>
</feature>
<dbReference type="InterPro" id="IPR050595">
    <property type="entry name" value="Bact_response_regulator"/>
</dbReference>
<sequence length="126" mass="13620">MTAARTHPRCRVLLVEDDAPIREMTKDILNDDGFDVLDVGDAEAALGCLRHDGPFDLLVSDVGLPGMDGRDLATIATTLHPAMPILLVTGYAGPAGARPDFRGEEIKLLRKPFTLKQLVTSVRSLL</sequence>
<evidence type="ECO:0000259" key="3">
    <source>
        <dbReference type="PROSITE" id="PS50110"/>
    </source>
</evidence>
<accession>A0A498CIU6</accession>
<proteinExistence type="predicted"/>
<dbReference type="InterPro" id="IPR001789">
    <property type="entry name" value="Sig_transdc_resp-reg_receiver"/>
</dbReference>
<evidence type="ECO:0000313" key="4">
    <source>
        <dbReference type="EMBL" id="RLK56340.1"/>
    </source>
</evidence>
<dbReference type="SUPFAM" id="SSF52172">
    <property type="entry name" value="CheY-like"/>
    <property type="match status" value="1"/>
</dbReference>
<feature type="modified residue" description="4-aspartylphosphate" evidence="2">
    <location>
        <position position="61"/>
    </location>
</feature>
<keyword evidence="1 2" id="KW-0597">Phosphoprotein</keyword>
<organism evidence="4 5">
    <name type="scientific">Stenotrophomonas rhizophila</name>
    <dbReference type="NCBI Taxonomy" id="216778"/>
    <lineage>
        <taxon>Bacteria</taxon>
        <taxon>Pseudomonadati</taxon>
        <taxon>Pseudomonadota</taxon>
        <taxon>Gammaproteobacteria</taxon>
        <taxon>Lysobacterales</taxon>
        <taxon>Lysobacteraceae</taxon>
        <taxon>Stenotrophomonas</taxon>
    </lineage>
</organism>
<dbReference type="SMART" id="SM00448">
    <property type="entry name" value="REC"/>
    <property type="match status" value="1"/>
</dbReference>
<evidence type="ECO:0000256" key="1">
    <source>
        <dbReference type="ARBA" id="ARBA00022553"/>
    </source>
</evidence>
<dbReference type="AlphaFoldDB" id="A0A498CIU6"/>
<evidence type="ECO:0000313" key="5">
    <source>
        <dbReference type="Proteomes" id="UP000274786"/>
    </source>
</evidence>
<dbReference type="InterPro" id="IPR011006">
    <property type="entry name" value="CheY-like_superfamily"/>
</dbReference>
<dbReference type="Gene3D" id="3.40.50.2300">
    <property type="match status" value="1"/>
</dbReference>
<dbReference type="RefSeq" id="WP_183073659.1">
    <property type="nucleotide sequence ID" value="NZ_RCDC01000004.1"/>
</dbReference>
<dbReference type="EMBL" id="RCDC01000004">
    <property type="protein sequence ID" value="RLK56340.1"/>
    <property type="molecule type" value="Genomic_DNA"/>
</dbReference>
<dbReference type="Proteomes" id="UP000274786">
    <property type="component" value="Unassembled WGS sequence"/>
</dbReference>
<dbReference type="Pfam" id="PF00072">
    <property type="entry name" value="Response_reg"/>
    <property type="match status" value="1"/>
</dbReference>
<gene>
    <name evidence="4" type="ORF">BCL79_0724</name>
</gene>